<dbReference type="InterPro" id="IPR036388">
    <property type="entry name" value="WH-like_DNA-bd_sf"/>
</dbReference>
<dbReference type="GO" id="GO:0016987">
    <property type="term" value="F:sigma factor activity"/>
    <property type="evidence" value="ECO:0007669"/>
    <property type="project" value="InterPro"/>
</dbReference>
<name>A0A645GVG8_9ZZZZ</name>
<evidence type="ECO:0000313" key="2">
    <source>
        <dbReference type="EMBL" id="MPN30737.1"/>
    </source>
</evidence>
<protein>
    <submittedName>
        <fullName evidence="2">RNA polymerase sigma-H factor</fullName>
    </submittedName>
</protein>
<sequence length="94" mass="10851">MYDDGTDRTLIDMIPSTRMTDPEEVVMNREELANIKAQLMETLSKFEYNVFLLYLKKASYQEIANQLKTSTKAVDNALCRIKRKIGLKMKPSSN</sequence>
<dbReference type="SUPFAM" id="SSF88659">
    <property type="entry name" value="Sigma3 and sigma4 domains of RNA polymerase sigma factors"/>
    <property type="match status" value="1"/>
</dbReference>
<dbReference type="GO" id="GO:0003677">
    <property type="term" value="F:DNA binding"/>
    <property type="evidence" value="ECO:0007669"/>
    <property type="project" value="InterPro"/>
</dbReference>
<organism evidence="2">
    <name type="scientific">bioreactor metagenome</name>
    <dbReference type="NCBI Taxonomy" id="1076179"/>
    <lineage>
        <taxon>unclassified sequences</taxon>
        <taxon>metagenomes</taxon>
        <taxon>ecological metagenomes</taxon>
    </lineage>
</organism>
<dbReference type="InterPro" id="IPR013324">
    <property type="entry name" value="RNA_pol_sigma_r3/r4-like"/>
</dbReference>
<dbReference type="InterPro" id="IPR013249">
    <property type="entry name" value="RNA_pol_sigma70_r4_t2"/>
</dbReference>
<evidence type="ECO:0000259" key="1">
    <source>
        <dbReference type="Pfam" id="PF08281"/>
    </source>
</evidence>
<proteinExistence type="predicted"/>
<dbReference type="Gene3D" id="1.10.10.10">
    <property type="entry name" value="Winged helix-like DNA-binding domain superfamily/Winged helix DNA-binding domain"/>
    <property type="match status" value="1"/>
</dbReference>
<comment type="caution">
    <text evidence="2">The sequence shown here is derived from an EMBL/GenBank/DDBJ whole genome shotgun (WGS) entry which is preliminary data.</text>
</comment>
<dbReference type="EMBL" id="VSSQ01081965">
    <property type="protein sequence ID" value="MPN30737.1"/>
    <property type="molecule type" value="Genomic_DNA"/>
</dbReference>
<reference evidence="2" key="1">
    <citation type="submission" date="2019-08" db="EMBL/GenBank/DDBJ databases">
        <authorList>
            <person name="Kucharzyk K."/>
            <person name="Murdoch R.W."/>
            <person name="Higgins S."/>
            <person name="Loffler F."/>
        </authorList>
    </citation>
    <scope>NUCLEOTIDE SEQUENCE</scope>
</reference>
<accession>A0A645GVG8</accession>
<dbReference type="GO" id="GO:0006352">
    <property type="term" value="P:DNA-templated transcription initiation"/>
    <property type="evidence" value="ECO:0007669"/>
    <property type="project" value="InterPro"/>
</dbReference>
<feature type="domain" description="RNA polymerase sigma factor 70 region 4 type 2" evidence="1">
    <location>
        <begin position="38"/>
        <end position="85"/>
    </location>
</feature>
<gene>
    <name evidence="2" type="primary">sigH_28</name>
    <name evidence="2" type="ORF">SDC9_178208</name>
</gene>
<dbReference type="Pfam" id="PF08281">
    <property type="entry name" value="Sigma70_r4_2"/>
    <property type="match status" value="1"/>
</dbReference>
<dbReference type="AlphaFoldDB" id="A0A645GVG8"/>